<organism evidence="1">
    <name type="scientific">uncultured delta proteobacterium</name>
    <dbReference type="NCBI Taxonomy" id="34034"/>
    <lineage>
        <taxon>Bacteria</taxon>
        <taxon>Deltaproteobacteria</taxon>
        <taxon>environmental samples</taxon>
    </lineage>
</organism>
<proteinExistence type="predicted"/>
<dbReference type="EMBL" id="FLUQ01000001">
    <property type="protein sequence ID" value="SBW00751.1"/>
    <property type="molecule type" value="Genomic_DNA"/>
</dbReference>
<evidence type="ECO:0000313" key="1">
    <source>
        <dbReference type="EMBL" id="SBW00751.1"/>
    </source>
</evidence>
<protein>
    <submittedName>
        <fullName evidence="1">Uncharacterized protein</fullName>
    </submittedName>
</protein>
<name>A0A212JMX5_9DELT</name>
<accession>A0A212JMX5</accession>
<gene>
    <name evidence="1" type="ORF">KL86DPRO_11837</name>
</gene>
<sequence>MKNEPITTLEERIMLAAEQLQQAKTDDAIARWLEKVYELELELDARDDRCGCQACPGDD</sequence>
<dbReference type="AlphaFoldDB" id="A0A212JMX5"/>
<reference evidence="1" key="1">
    <citation type="submission" date="2016-04" db="EMBL/GenBank/DDBJ databases">
        <authorList>
            <person name="Evans L.H."/>
            <person name="Alamgir A."/>
            <person name="Owens N."/>
            <person name="Weber N.D."/>
            <person name="Virtaneva K."/>
            <person name="Barbian K."/>
            <person name="Babar A."/>
            <person name="Rosenke K."/>
        </authorList>
    </citation>
    <scope>NUCLEOTIDE SEQUENCE</scope>
    <source>
        <strain evidence="1">86</strain>
    </source>
</reference>